<dbReference type="Pfam" id="PF12999">
    <property type="entry name" value="PRKCSH-like"/>
    <property type="match status" value="1"/>
</dbReference>
<dbReference type="AlphaFoldDB" id="M7NP27"/>
<accession>M7NP27</accession>
<reference evidence="9" key="1">
    <citation type="journal article" date="2016" name="Nat. Commun.">
        <title>Genome analysis of three Pneumocystis species reveals adaptation mechanisms to life exclusively in mammalian hosts.</title>
        <authorList>
            <person name="Ma L."/>
            <person name="Chen Z."/>
            <person name="Huang D.W."/>
            <person name="Kutty G."/>
            <person name="Ishihara M."/>
            <person name="Wang H."/>
            <person name="Abouelleil A."/>
            <person name="Bishop L."/>
            <person name="Davey E."/>
            <person name="Deng R."/>
            <person name="Deng X."/>
            <person name="Fan L."/>
            <person name="Fantoni G."/>
            <person name="Fitzgerald M."/>
            <person name="Gogineni E."/>
            <person name="Goldberg J.M."/>
            <person name="Handley G."/>
            <person name="Hu X."/>
            <person name="Huber C."/>
            <person name="Jiao X."/>
            <person name="Jones K."/>
            <person name="Levin J.Z."/>
            <person name="Liu Y."/>
            <person name="Macdonald P."/>
            <person name="Melnikov A."/>
            <person name="Raley C."/>
            <person name="Sassi M."/>
            <person name="Sherman B.T."/>
            <person name="Song X."/>
            <person name="Sykes S."/>
            <person name="Tran B."/>
            <person name="Walsh L."/>
            <person name="Xia Y."/>
            <person name="Yang J."/>
            <person name="Young S."/>
            <person name="Zeng Q."/>
            <person name="Zheng X."/>
            <person name="Stephens R."/>
            <person name="Nusbaum C."/>
            <person name="Birren B.W."/>
            <person name="Azadi P."/>
            <person name="Lempicki R.A."/>
            <person name="Cuomo C.A."/>
            <person name="Kovacs J.A."/>
        </authorList>
    </citation>
    <scope>NUCLEOTIDE SEQUENCE [LARGE SCALE GENOMIC DNA]</scope>
    <source>
        <strain evidence="9">B123</strain>
    </source>
</reference>
<dbReference type="InterPro" id="IPR009011">
    <property type="entry name" value="Man6P_isomerase_rcpt-bd_dom_sf"/>
</dbReference>
<dbReference type="OrthoDB" id="28322at2759"/>
<evidence type="ECO:0000259" key="7">
    <source>
        <dbReference type="PROSITE" id="PS51914"/>
    </source>
</evidence>
<proteinExistence type="predicted"/>
<dbReference type="PANTHER" id="PTHR12630">
    <property type="entry name" value="N-LINKED OLIGOSACCHARIDE PROCESSING"/>
    <property type="match status" value="1"/>
</dbReference>
<feature type="chain" id="PRO_5004082326" description="Glucosidase 2 subunit beta" evidence="6">
    <location>
        <begin position="17"/>
        <end position="487"/>
    </location>
</feature>
<sequence>MKALCLFFICFFIVSGKIDPLRGVPESRKHLYRDEGGMWKCLNTSQYISFSRINDDWCDCEDGSDEPGTSACNNGMFFCENFGHISRFIPSSYVNDGICDCCDGSDEYEHIIECENTCEEQHKKYSQELANKDYIYKKGSRIRQEWAKKMKSMDKKLDDEIKDILNKLKDAIRKNRESKRSKIFENLKMFQTENTSFLGVLNEKIGDIFEKHKNKLSSFMYLWQDKIDIFDETLRNLKKIYDYDPSNIILDNVIKSLEEVKSDLDFENNGYNEYIEELKDEYNKFFEFIHREYHLFRFKERSFFGSVEDWIKRRIDQIKRCLISHKILIDDEKIDPQIIDDYDASGESNQEIDELREKLGKKELLRKEKSKFFNVYYAVKDEIITFKFKDYIYEFSFLKDAYQISTNDNNRILLGSFSHFDGHNKLYYYNGDRCWNGPSRSVMIELSCGIKNELISVMEYQRCVYFMKILTPGACILPSNEIKRDEL</sequence>
<keyword evidence="9" id="KW-1185">Reference proteome</keyword>
<dbReference type="InterPro" id="IPR036055">
    <property type="entry name" value="LDL_receptor-like_sf"/>
</dbReference>
<organism evidence="8 9">
    <name type="scientific">Pneumocystis murina (strain B123)</name>
    <name type="common">Mouse pneumocystis pneumonia agent</name>
    <name type="synonym">Pneumocystis carinii f. sp. muris</name>
    <dbReference type="NCBI Taxonomy" id="1069680"/>
    <lineage>
        <taxon>Eukaryota</taxon>
        <taxon>Fungi</taxon>
        <taxon>Dikarya</taxon>
        <taxon>Ascomycota</taxon>
        <taxon>Taphrinomycotina</taxon>
        <taxon>Pneumocystomycetes</taxon>
        <taxon>Pneumocystaceae</taxon>
        <taxon>Pneumocystis</taxon>
    </lineage>
</organism>
<dbReference type="STRING" id="1069680.M7NP27"/>
<evidence type="ECO:0000256" key="5">
    <source>
        <dbReference type="SAM" id="Coils"/>
    </source>
</evidence>
<keyword evidence="3" id="KW-0256">Endoplasmic reticulum</keyword>
<gene>
    <name evidence="8" type="ORF">PNEG_01177</name>
</gene>
<dbReference type="Pfam" id="PF13015">
    <property type="entry name" value="PRKCSH_1"/>
    <property type="match status" value="1"/>
</dbReference>
<dbReference type="eggNOG" id="KOG2397">
    <property type="taxonomic scope" value="Eukaryota"/>
</dbReference>
<dbReference type="Gene3D" id="2.70.130.10">
    <property type="entry name" value="Mannose-6-phosphate receptor binding domain"/>
    <property type="match status" value="1"/>
</dbReference>
<dbReference type="InterPro" id="IPR044865">
    <property type="entry name" value="MRH_dom"/>
</dbReference>
<comment type="caution">
    <text evidence="8">The sequence shown here is derived from an EMBL/GenBank/DDBJ whole genome shotgun (WGS) entry which is preliminary data.</text>
</comment>
<dbReference type="VEuPathDB" id="FungiDB:PNEG_01177"/>
<feature type="domain" description="MRH" evidence="7">
    <location>
        <begin position="370"/>
        <end position="477"/>
    </location>
</feature>
<evidence type="ECO:0000313" key="9">
    <source>
        <dbReference type="Proteomes" id="UP000011958"/>
    </source>
</evidence>
<evidence type="ECO:0000256" key="3">
    <source>
        <dbReference type="ARBA" id="ARBA00022824"/>
    </source>
</evidence>
<dbReference type="InterPro" id="IPR028146">
    <property type="entry name" value="PRKCSH_N"/>
</dbReference>
<keyword evidence="5" id="KW-0175">Coiled coil</keyword>
<dbReference type="PROSITE" id="PS50068">
    <property type="entry name" value="LDLRA_2"/>
    <property type="match status" value="1"/>
</dbReference>
<dbReference type="PANTHER" id="PTHR12630:SF1">
    <property type="entry name" value="GLUCOSIDASE 2 SUBUNIT BETA"/>
    <property type="match status" value="1"/>
</dbReference>
<keyword evidence="4" id="KW-1015">Disulfide bond</keyword>
<dbReference type="PROSITE" id="PS51914">
    <property type="entry name" value="MRH"/>
    <property type="match status" value="1"/>
</dbReference>
<dbReference type="Proteomes" id="UP000011958">
    <property type="component" value="Unassembled WGS sequence"/>
</dbReference>
<evidence type="ECO:0000256" key="6">
    <source>
        <dbReference type="SAM" id="SignalP"/>
    </source>
</evidence>
<evidence type="ECO:0000256" key="1">
    <source>
        <dbReference type="ARBA" id="ARBA00022387"/>
    </source>
</evidence>
<dbReference type="OMA" id="KHESASH"/>
<evidence type="ECO:0000256" key="2">
    <source>
        <dbReference type="ARBA" id="ARBA00022729"/>
    </source>
</evidence>
<feature type="coiled-coil region" evidence="5">
    <location>
        <begin position="154"/>
        <end position="181"/>
    </location>
</feature>
<dbReference type="InterPro" id="IPR002172">
    <property type="entry name" value="LDrepeatLR_classA_rpt"/>
</dbReference>
<evidence type="ECO:0000313" key="8">
    <source>
        <dbReference type="EMBL" id="EMR10463.1"/>
    </source>
</evidence>
<dbReference type="Gene3D" id="4.10.400.10">
    <property type="entry name" value="Low-density Lipoprotein Receptor"/>
    <property type="match status" value="1"/>
</dbReference>
<dbReference type="CDD" id="cd00112">
    <property type="entry name" value="LDLa"/>
    <property type="match status" value="1"/>
</dbReference>
<dbReference type="SUPFAM" id="SSF57424">
    <property type="entry name" value="LDL receptor-like module"/>
    <property type="match status" value="1"/>
</dbReference>
<keyword evidence="2 6" id="KW-0732">Signal</keyword>
<dbReference type="GeneID" id="19894874"/>
<dbReference type="SUPFAM" id="SSF50911">
    <property type="entry name" value="Mannose 6-phosphate receptor domain"/>
    <property type="match status" value="1"/>
</dbReference>
<evidence type="ECO:0000256" key="4">
    <source>
        <dbReference type="ARBA" id="ARBA00023157"/>
    </source>
</evidence>
<dbReference type="GO" id="GO:0017177">
    <property type="term" value="C:glucosidase II complex"/>
    <property type="evidence" value="ECO:0007669"/>
    <property type="project" value="TreeGrafter"/>
</dbReference>
<dbReference type="RefSeq" id="XP_007873092.1">
    <property type="nucleotide sequence ID" value="XM_007874901.1"/>
</dbReference>
<dbReference type="GO" id="GO:0006491">
    <property type="term" value="P:N-glycan processing"/>
    <property type="evidence" value="ECO:0007669"/>
    <property type="project" value="TreeGrafter"/>
</dbReference>
<feature type="signal peptide" evidence="6">
    <location>
        <begin position="1"/>
        <end position="16"/>
    </location>
</feature>
<dbReference type="InterPro" id="IPR039794">
    <property type="entry name" value="Gtb1-like"/>
</dbReference>
<dbReference type="InterPro" id="IPR036607">
    <property type="entry name" value="PRKCSH"/>
</dbReference>
<dbReference type="HOGENOM" id="CLU_016834_2_1_1"/>
<dbReference type="EMBL" id="AFWA02000006">
    <property type="protein sequence ID" value="EMR10463.1"/>
    <property type="molecule type" value="Genomic_DNA"/>
</dbReference>
<name>M7NP27_PNEMU</name>
<protein>
    <recommendedName>
        <fullName evidence="1">Glucosidase 2 subunit beta</fullName>
    </recommendedName>
</protein>